<proteinExistence type="predicted"/>
<comment type="caution">
    <text evidence="3">The sequence shown here is derived from an EMBL/GenBank/DDBJ whole genome shotgun (WGS) entry which is preliminary data.</text>
</comment>
<dbReference type="EMBL" id="JABBNB010000010">
    <property type="protein sequence ID" value="NMO01811.1"/>
    <property type="molecule type" value="Genomic_DNA"/>
</dbReference>
<keyword evidence="2" id="KW-0812">Transmembrane</keyword>
<feature type="region of interest" description="Disordered" evidence="1">
    <location>
        <begin position="64"/>
        <end position="85"/>
    </location>
</feature>
<evidence type="ECO:0000313" key="3">
    <source>
        <dbReference type="EMBL" id="NMO01811.1"/>
    </source>
</evidence>
<feature type="compositionally biased region" description="Basic and acidic residues" evidence="1">
    <location>
        <begin position="64"/>
        <end position="74"/>
    </location>
</feature>
<keyword evidence="2" id="KW-0472">Membrane</keyword>
<name>A0A848L023_9ACTN</name>
<dbReference type="AlphaFoldDB" id="A0A848L023"/>
<evidence type="ECO:0000256" key="1">
    <source>
        <dbReference type="SAM" id="MobiDB-lite"/>
    </source>
</evidence>
<protein>
    <submittedName>
        <fullName evidence="3">Uncharacterized protein</fullName>
    </submittedName>
</protein>
<evidence type="ECO:0000313" key="4">
    <source>
        <dbReference type="Proteomes" id="UP000550729"/>
    </source>
</evidence>
<sequence>MTMRFAKALGLWGYITLLAAIALVVLWIGMAASDHPDTMWAGTAAAVVLIVSLVSLTASRRMLVHQDPDSRPEQDPLQPAVTDEEAAEYEAHYHGRHIRDDDTDH</sequence>
<gene>
    <name evidence="3" type="ORF">HH308_11365</name>
</gene>
<organism evidence="3 4">
    <name type="scientific">Gordonia asplenii</name>
    <dbReference type="NCBI Taxonomy" id="2725283"/>
    <lineage>
        <taxon>Bacteria</taxon>
        <taxon>Bacillati</taxon>
        <taxon>Actinomycetota</taxon>
        <taxon>Actinomycetes</taxon>
        <taxon>Mycobacteriales</taxon>
        <taxon>Gordoniaceae</taxon>
        <taxon>Gordonia</taxon>
    </lineage>
</organism>
<feature type="transmembrane region" description="Helical" evidence="2">
    <location>
        <begin position="12"/>
        <end position="32"/>
    </location>
</feature>
<feature type="transmembrane region" description="Helical" evidence="2">
    <location>
        <begin position="38"/>
        <end position="58"/>
    </location>
</feature>
<evidence type="ECO:0000256" key="2">
    <source>
        <dbReference type="SAM" id="Phobius"/>
    </source>
</evidence>
<reference evidence="3 4" key="1">
    <citation type="submission" date="2020-04" db="EMBL/GenBank/DDBJ databases">
        <title>Gordonia sp. nov. TBRC 11910.</title>
        <authorList>
            <person name="Suriyachadkun C."/>
        </authorList>
    </citation>
    <scope>NUCLEOTIDE SEQUENCE [LARGE SCALE GENOMIC DNA]</scope>
    <source>
        <strain evidence="3 4">TBRC 11910</strain>
    </source>
</reference>
<accession>A0A848L023</accession>
<keyword evidence="2" id="KW-1133">Transmembrane helix</keyword>
<keyword evidence="4" id="KW-1185">Reference proteome</keyword>
<dbReference type="Proteomes" id="UP000550729">
    <property type="component" value="Unassembled WGS sequence"/>
</dbReference>